<dbReference type="RefSeq" id="WP_150489015.1">
    <property type="nucleotide sequence ID" value="NZ_BMUV01000015.1"/>
</dbReference>
<gene>
    <name evidence="1" type="ORF">CP967_18420</name>
</gene>
<organism evidence="1 2">
    <name type="scientific">Streptomyces nitrosporeus</name>
    <dbReference type="NCBI Taxonomy" id="28894"/>
    <lineage>
        <taxon>Bacteria</taxon>
        <taxon>Bacillati</taxon>
        <taxon>Actinomycetota</taxon>
        <taxon>Actinomycetes</taxon>
        <taxon>Kitasatosporales</taxon>
        <taxon>Streptomycetaceae</taxon>
        <taxon>Streptomyces</taxon>
    </lineage>
</organism>
<dbReference type="OrthoDB" id="4322905at2"/>
<evidence type="ECO:0000313" key="1">
    <source>
        <dbReference type="EMBL" id="QEU73707.1"/>
    </source>
</evidence>
<dbReference type="AlphaFoldDB" id="A0A5J6FD26"/>
<accession>A0A5J6FD26</accession>
<proteinExistence type="predicted"/>
<dbReference type="Proteomes" id="UP000326178">
    <property type="component" value="Chromosome"/>
</dbReference>
<protein>
    <submittedName>
        <fullName evidence="1">Uncharacterized protein</fullName>
    </submittedName>
</protein>
<reference evidence="1 2" key="1">
    <citation type="submission" date="2017-09" db="EMBL/GenBank/DDBJ databases">
        <authorList>
            <person name="Lee N."/>
            <person name="Cho B.-K."/>
        </authorList>
    </citation>
    <scope>NUCLEOTIDE SEQUENCE [LARGE SCALE GENOMIC DNA]</scope>
    <source>
        <strain evidence="1 2">ATCC 12769</strain>
    </source>
</reference>
<evidence type="ECO:0000313" key="2">
    <source>
        <dbReference type="Proteomes" id="UP000326178"/>
    </source>
</evidence>
<dbReference type="EMBL" id="CP023702">
    <property type="protein sequence ID" value="QEU73707.1"/>
    <property type="molecule type" value="Genomic_DNA"/>
</dbReference>
<sequence length="82" mass="8533">MSTQLPVSIHKTEDALPSASPETAVVRLVSLLPQDWSVSPAGTTEATATLTVTAPDGTTQAQVLRTVDEALSASPMQGWARS</sequence>
<dbReference type="KEGG" id="snk:CP967_18420"/>
<keyword evidence="2" id="KW-1185">Reference proteome</keyword>
<name>A0A5J6FD26_9ACTN</name>